<gene>
    <name evidence="1" type="ORF">EMEDMD4_1120005</name>
</gene>
<sequence length="34" mass="3575">MMTTPGVGVLVTLTFVAGVDAPEHFVGLAPKKYQ</sequence>
<dbReference type="Proteomes" id="UP000507954">
    <property type="component" value="Unassembled WGS sequence"/>
</dbReference>
<dbReference type="AlphaFoldDB" id="A0A508WV56"/>
<name>A0A508WV56_9HYPH</name>
<protein>
    <submittedName>
        <fullName evidence="1">Uncharacterized protein</fullName>
    </submittedName>
</protein>
<organism evidence="1 2">
    <name type="scientific">Sinorhizobium medicae</name>
    <dbReference type="NCBI Taxonomy" id="110321"/>
    <lineage>
        <taxon>Bacteria</taxon>
        <taxon>Pseudomonadati</taxon>
        <taxon>Pseudomonadota</taxon>
        <taxon>Alphaproteobacteria</taxon>
        <taxon>Hyphomicrobiales</taxon>
        <taxon>Rhizobiaceae</taxon>
        <taxon>Sinorhizobium/Ensifer group</taxon>
        <taxon>Sinorhizobium</taxon>
    </lineage>
</organism>
<reference evidence="1 2" key="1">
    <citation type="submission" date="2019-06" db="EMBL/GenBank/DDBJ databases">
        <authorList>
            <person name="Le Quere A."/>
            <person name="Colella S."/>
        </authorList>
    </citation>
    <scope>NUCLEOTIDE SEQUENCE [LARGE SCALE GENOMIC DNA]</scope>
    <source>
        <strain evidence="1">EmedicaeMD41</strain>
    </source>
</reference>
<proteinExistence type="predicted"/>
<dbReference type="EMBL" id="CABFNB010000016">
    <property type="protein sequence ID" value="VTZ59559.1"/>
    <property type="molecule type" value="Genomic_DNA"/>
</dbReference>
<evidence type="ECO:0000313" key="2">
    <source>
        <dbReference type="Proteomes" id="UP000507954"/>
    </source>
</evidence>
<accession>A0A508WV56</accession>
<evidence type="ECO:0000313" key="1">
    <source>
        <dbReference type="EMBL" id="VTZ59559.1"/>
    </source>
</evidence>